<protein>
    <submittedName>
        <fullName evidence="1">Uncharacterized protein</fullName>
    </submittedName>
</protein>
<dbReference type="Proteomes" id="UP001597601">
    <property type="component" value="Unassembled WGS sequence"/>
</dbReference>
<evidence type="ECO:0000313" key="2">
    <source>
        <dbReference type="Proteomes" id="UP001597601"/>
    </source>
</evidence>
<name>A0ABW5XVD1_9SPHI</name>
<proteinExistence type="predicted"/>
<keyword evidence="2" id="KW-1185">Reference proteome</keyword>
<evidence type="ECO:0000313" key="1">
    <source>
        <dbReference type="EMBL" id="MFD2866900.1"/>
    </source>
</evidence>
<sequence length="60" mass="7338">METSQELEKLSKLFNEFELEKRKFDSLKLDFERLKSEYKILSKKPVRAKHQAPFGFYTYF</sequence>
<dbReference type="EMBL" id="JBHUON010000044">
    <property type="protein sequence ID" value="MFD2866900.1"/>
    <property type="molecule type" value="Genomic_DNA"/>
</dbReference>
<reference evidence="2" key="1">
    <citation type="journal article" date="2019" name="Int. J. Syst. Evol. Microbiol.">
        <title>The Global Catalogue of Microorganisms (GCM) 10K type strain sequencing project: providing services to taxonomists for standard genome sequencing and annotation.</title>
        <authorList>
            <consortium name="The Broad Institute Genomics Platform"/>
            <consortium name="The Broad Institute Genome Sequencing Center for Infectious Disease"/>
            <person name="Wu L."/>
            <person name="Ma J."/>
        </authorList>
    </citation>
    <scope>NUCLEOTIDE SEQUENCE [LARGE SCALE GENOMIC DNA]</scope>
    <source>
        <strain evidence="2">KCTC 52232</strain>
    </source>
</reference>
<accession>A0ABW5XVD1</accession>
<comment type="caution">
    <text evidence="1">The sequence shown here is derived from an EMBL/GenBank/DDBJ whole genome shotgun (WGS) entry which is preliminary data.</text>
</comment>
<gene>
    <name evidence="1" type="ORF">ACFSYC_19550</name>
</gene>
<organism evidence="1 2">
    <name type="scientific">Mucilaginibacter antarcticus</name>
    <dbReference type="NCBI Taxonomy" id="1855725"/>
    <lineage>
        <taxon>Bacteria</taxon>
        <taxon>Pseudomonadati</taxon>
        <taxon>Bacteroidota</taxon>
        <taxon>Sphingobacteriia</taxon>
        <taxon>Sphingobacteriales</taxon>
        <taxon>Sphingobacteriaceae</taxon>
        <taxon>Mucilaginibacter</taxon>
    </lineage>
</organism>